<dbReference type="Gene3D" id="3.60.110.10">
    <property type="entry name" value="Carbon-nitrogen hydrolase"/>
    <property type="match status" value="1"/>
</dbReference>
<feature type="compositionally biased region" description="Low complexity" evidence="13">
    <location>
        <begin position="988"/>
        <end position="997"/>
    </location>
</feature>
<evidence type="ECO:0000256" key="2">
    <source>
        <dbReference type="ARBA" id="ARBA00004613"/>
    </source>
</evidence>
<evidence type="ECO:0000256" key="7">
    <source>
        <dbReference type="ARBA" id="ARBA00022729"/>
    </source>
</evidence>
<reference evidence="16" key="1">
    <citation type="submission" date="2020-11" db="EMBL/GenBank/DDBJ databases">
        <title>Chlorella ohadii genome sequencing and assembly.</title>
        <authorList>
            <person name="Murik O."/>
            <person name="Treves H."/>
            <person name="Kedem I."/>
            <person name="Shotland Y."/>
            <person name="Kaplan A."/>
        </authorList>
    </citation>
    <scope>NUCLEOTIDE SEQUENCE</scope>
    <source>
        <strain evidence="16">1</strain>
    </source>
</reference>
<evidence type="ECO:0000256" key="9">
    <source>
        <dbReference type="ARBA" id="ARBA00022801"/>
    </source>
</evidence>
<keyword evidence="9" id="KW-0378">Hydrolase</keyword>
<organism evidence="16 17">
    <name type="scientific">Chlorella ohadii</name>
    <dbReference type="NCBI Taxonomy" id="2649997"/>
    <lineage>
        <taxon>Eukaryota</taxon>
        <taxon>Viridiplantae</taxon>
        <taxon>Chlorophyta</taxon>
        <taxon>core chlorophytes</taxon>
        <taxon>Trebouxiophyceae</taxon>
        <taxon>Chlorellales</taxon>
        <taxon>Chlorellaceae</taxon>
        <taxon>Chlorella clade</taxon>
        <taxon>Chlorella</taxon>
    </lineage>
</organism>
<dbReference type="PROSITE" id="PS50263">
    <property type="entry name" value="CN_HYDROLASE"/>
    <property type="match status" value="1"/>
</dbReference>
<evidence type="ECO:0000256" key="8">
    <source>
        <dbReference type="ARBA" id="ARBA00022737"/>
    </source>
</evidence>
<dbReference type="Gene3D" id="3.20.20.80">
    <property type="entry name" value="Glycosidases"/>
    <property type="match status" value="2"/>
</dbReference>
<comment type="subcellular location">
    <subcellularLocation>
        <location evidence="2">Secreted</location>
    </subcellularLocation>
</comment>
<evidence type="ECO:0000313" key="17">
    <source>
        <dbReference type="Proteomes" id="UP001205105"/>
    </source>
</evidence>
<dbReference type="PANTHER" id="PTHR31451:SF39">
    <property type="entry name" value="MANNAN ENDO-1,4-BETA-MANNOSIDASE 1"/>
    <property type="match status" value="1"/>
</dbReference>
<dbReference type="EMBL" id="JADXDR010000180">
    <property type="protein sequence ID" value="KAI7836621.1"/>
    <property type="molecule type" value="Genomic_DNA"/>
</dbReference>
<dbReference type="Pfam" id="PF00024">
    <property type="entry name" value="PAN_1"/>
    <property type="match status" value="2"/>
</dbReference>
<evidence type="ECO:0000256" key="12">
    <source>
        <dbReference type="PROSITE-ProRule" id="PRU00076"/>
    </source>
</evidence>
<evidence type="ECO:0000256" key="5">
    <source>
        <dbReference type="ARBA" id="ARBA00022525"/>
    </source>
</evidence>
<dbReference type="Proteomes" id="UP001205105">
    <property type="component" value="Unassembled WGS sequence"/>
</dbReference>
<evidence type="ECO:0000256" key="6">
    <source>
        <dbReference type="ARBA" id="ARBA00022536"/>
    </source>
</evidence>
<dbReference type="GO" id="GO:0000272">
    <property type="term" value="P:polysaccharide catabolic process"/>
    <property type="evidence" value="ECO:0007669"/>
    <property type="project" value="InterPro"/>
</dbReference>
<evidence type="ECO:0000256" key="11">
    <source>
        <dbReference type="ARBA" id="ARBA00023295"/>
    </source>
</evidence>
<accession>A0AAD5DGX2</accession>
<dbReference type="Pfam" id="PF07645">
    <property type="entry name" value="EGF_CA"/>
    <property type="match status" value="1"/>
</dbReference>
<evidence type="ECO:0000256" key="10">
    <source>
        <dbReference type="ARBA" id="ARBA00023157"/>
    </source>
</evidence>
<dbReference type="CDD" id="cd07572">
    <property type="entry name" value="nit"/>
    <property type="match status" value="1"/>
</dbReference>
<dbReference type="SMART" id="SM00179">
    <property type="entry name" value="EGF_CA"/>
    <property type="match status" value="2"/>
</dbReference>
<dbReference type="Gene3D" id="2.10.25.10">
    <property type="entry name" value="Laminin"/>
    <property type="match status" value="2"/>
</dbReference>
<feature type="domain" description="CN hydrolase" evidence="15">
    <location>
        <begin position="31"/>
        <end position="281"/>
    </location>
</feature>
<dbReference type="PROSITE" id="PS50026">
    <property type="entry name" value="EGF_3"/>
    <property type="match status" value="2"/>
</dbReference>
<keyword evidence="8" id="KW-0677">Repeat</keyword>
<dbReference type="PROSITE" id="PS01186">
    <property type="entry name" value="EGF_2"/>
    <property type="match status" value="1"/>
</dbReference>
<dbReference type="InterPro" id="IPR003609">
    <property type="entry name" value="Pan_app"/>
</dbReference>
<dbReference type="InterPro" id="IPR009030">
    <property type="entry name" value="Growth_fac_rcpt_cys_sf"/>
</dbReference>
<dbReference type="SMART" id="SM00181">
    <property type="entry name" value="EGF"/>
    <property type="match status" value="2"/>
</dbReference>
<dbReference type="InterPro" id="IPR001881">
    <property type="entry name" value="EGF-like_Ca-bd_dom"/>
</dbReference>
<keyword evidence="10" id="KW-1015">Disulfide bond</keyword>
<protein>
    <recommendedName>
        <fullName evidence="4">mannan endo-1,4-beta-mannosidase</fullName>
        <ecNumber evidence="4">3.2.1.78</ecNumber>
    </recommendedName>
</protein>
<dbReference type="GO" id="GO:0005576">
    <property type="term" value="C:extracellular region"/>
    <property type="evidence" value="ECO:0007669"/>
    <property type="project" value="UniProtKB-SubCell"/>
</dbReference>
<keyword evidence="11" id="KW-0326">Glycosidase</keyword>
<dbReference type="SUPFAM" id="SSF56317">
    <property type="entry name" value="Carbon-nitrogen hydrolase"/>
    <property type="match status" value="1"/>
</dbReference>
<dbReference type="CDD" id="cd00054">
    <property type="entry name" value="EGF_CA"/>
    <property type="match status" value="2"/>
</dbReference>
<keyword evidence="5" id="KW-0964">Secreted</keyword>
<evidence type="ECO:0000256" key="3">
    <source>
        <dbReference type="ARBA" id="ARBA00005641"/>
    </source>
</evidence>
<evidence type="ECO:0000259" key="15">
    <source>
        <dbReference type="PROSITE" id="PS50263"/>
    </source>
</evidence>
<dbReference type="PROSITE" id="PS01187">
    <property type="entry name" value="EGF_CA"/>
    <property type="match status" value="1"/>
</dbReference>
<dbReference type="InterPro" id="IPR024731">
    <property type="entry name" value="NELL2-like_EGF"/>
</dbReference>
<evidence type="ECO:0000256" key="13">
    <source>
        <dbReference type="SAM" id="MobiDB-lite"/>
    </source>
</evidence>
<dbReference type="GO" id="GO:0005509">
    <property type="term" value="F:calcium ion binding"/>
    <property type="evidence" value="ECO:0007669"/>
    <property type="project" value="InterPro"/>
</dbReference>
<dbReference type="Pfam" id="PF26410">
    <property type="entry name" value="GH5_mannosidase"/>
    <property type="match status" value="2"/>
</dbReference>
<proteinExistence type="inferred from homology"/>
<dbReference type="PANTHER" id="PTHR31451">
    <property type="match status" value="1"/>
</dbReference>
<dbReference type="GO" id="GO:0016985">
    <property type="term" value="F:mannan endo-1,4-beta-mannosidase activity"/>
    <property type="evidence" value="ECO:0007669"/>
    <property type="project" value="UniProtKB-EC"/>
</dbReference>
<dbReference type="Pfam" id="PF12947">
    <property type="entry name" value="EGF_3"/>
    <property type="match status" value="1"/>
</dbReference>
<comment type="caution">
    <text evidence="16">The sequence shown here is derived from an EMBL/GenBank/DDBJ whole genome shotgun (WGS) entry which is preliminary data.</text>
</comment>
<dbReference type="InterPro" id="IPR000152">
    <property type="entry name" value="EGF-type_Asp/Asn_hydroxyl_site"/>
</dbReference>
<evidence type="ECO:0000313" key="16">
    <source>
        <dbReference type="EMBL" id="KAI7836621.1"/>
    </source>
</evidence>
<dbReference type="InterPro" id="IPR045254">
    <property type="entry name" value="Nit1/2_C-N_Hydrolase"/>
</dbReference>
<keyword evidence="6 12" id="KW-0245">EGF-like domain</keyword>
<dbReference type="InterPro" id="IPR049883">
    <property type="entry name" value="NOTCH1_EGF-like"/>
</dbReference>
<evidence type="ECO:0000259" key="14">
    <source>
        <dbReference type="PROSITE" id="PS50026"/>
    </source>
</evidence>
<comment type="similarity">
    <text evidence="3">Belongs to the glycosyl hydrolase 5 (cellulase A) family.</text>
</comment>
<dbReference type="InterPro" id="IPR003010">
    <property type="entry name" value="C-N_Hydrolase"/>
</dbReference>
<gene>
    <name evidence="16" type="ORF">COHA_009506</name>
</gene>
<dbReference type="SUPFAM" id="SSF57184">
    <property type="entry name" value="Growth factor receptor domain"/>
    <property type="match status" value="1"/>
</dbReference>
<comment type="caution">
    <text evidence="12">Lacks conserved residue(s) required for the propagation of feature annotation.</text>
</comment>
<comment type="catalytic activity">
    <reaction evidence="1">
        <text>Random hydrolysis of (1-&gt;4)-beta-D-mannosidic linkages in mannans, galactomannans and glucomannans.</text>
        <dbReference type="EC" id="3.2.1.78"/>
    </reaction>
</comment>
<feature type="domain" description="EGF-like" evidence="14">
    <location>
        <begin position="1446"/>
        <end position="1487"/>
    </location>
</feature>
<dbReference type="InterPro" id="IPR000742">
    <property type="entry name" value="EGF"/>
</dbReference>
<evidence type="ECO:0000256" key="4">
    <source>
        <dbReference type="ARBA" id="ARBA00012706"/>
    </source>
</evidence>
<dbReference type="InterPro" id="IPR045053">
    <property type="entry name" value="MAN-like"/>
</dbReference>
<feature type="domain" description="EGF-like" evidence="14">
    <location>
        <begin position="740"/>
        <end position="780"/>
    </location>
</feature>
<feature type="region of interest" description="Disordered" evidence="13">
    <location>
        <begin position="1"/>
        <end position="30"/>
    </location>
</feature>
<keyword evidence="17" id="KW-1185">Reference proteome</keyword>
<dbReference type="Pfam" id="PF00795">
    <property type="entry name" value="CN_hydrolase"/>
    <property type="match status" value="1"/>
</dbReference>
<feature type="region of interest" description="Disordered" evidence="13">
    <location>
        <begin position="1604"/>
        <end position="1636"/>
    </location>
</feature>
<dbReference type="EC" id="3.2.1.78" evidence="4"/>
<keyword evidence="7" id="KW-0732">Signal</keyword>
<name>A0AAD5DGX2_9CHLO</name>
<dbReference type="SUPFAM" id="SSF51445">
    <property type="entry name" value="(Trans)glycosidases"/>
    <property type="match status" value="2"/>
</dbReference>
<dbReference type="Gene3D" id="3.50.4.10">
    <property type="entry name" value="Hepatocyte Growth Factor"/>
    <property type="match status" value="1"/>
</dbReference>
<sequence length="1636" mass="174389">MDPLDRQTADRLASGAQASPSRSGEAAAAGTRVAVAQMTSSNSTEGNFKTVSRLAQEAVARGCKMLFLPENVSFLGTSFTESLAIAEPLDGPLMQRYRQLAASLGLWLSVGGFQEKGPDPEHLYNCHVVIDDQGSIVVSYRKIHLFNVDVPGGPVLMESRFTAAGDRLAACDSPAGRLGVSVCYDLRFPELYQRLAWDMGAQVLLVPSAFTVATGKAHWEVLLRARAIETQCYVIAAAQAGRHNEKRESYGHSLVVDPWGVVVGRLEDPLATGIAVADIDLAQLAGIRERMPLAAEAAAPVDPSSEFFVRIQDGEFVAGCERFLLAGWNQWEVVEAAAGAPALSGASIPVNMTGPELVRDLLQKGKQNGFNVMRTWVHTVNPQFAMQTAPGRYNEAALRGLDYLLDEARKAGVKLILAFTSNWTPTGGVPEYLKWCGSTDQVDFFTKKECVDMYQGFVKTILNRVNTINGRTVKNDPTIMAWNLLNEPRCKGCPPGTVAKWMDEQARYVKSIDANHLVTTGEEGFFGCCKNPANPGQPYTEWAAEEGQDFIQDHSSPAIDYAAIHAWPDNWQQLDPAWLATWVSSHASAAQKELKKPLVLEEFGKVVSPNFTVGGKSYTYTLEERNAFLKAAYADINKMLQDNASGLKGALFWQWFNDGQEAGTTEGGGRGLYGIYSGDDAFKPILENAQLVGKLNAQPVAACVPAQHKVASLVPVPDCKETWVDGRAGTGMEGPDCDVPINECVRGTASCSPRATCIDTKAGYECRCFWGYQGDGKSCAPNTQALRELQQLYWSEDGMQACDAGYDVAWPATAPGYVQDPLDSFAFFRAAGAGAFGSRANVTLQDCMIACQEADDCESFTYNAVLMQCFLKREQCPLTASCPSQPVLCNSTNDRGESFSFPCGTWTSFYRLDMDVERACANNTSELPETPGVAQIFAQFEAGYTARTGGTMRRITPGAEPAVETAAAARPASAAAANPSVELIPSAAAQPAAEPAPVSTAPSSSGPTVTLLRQSSSYGSSGGQGGRYPDPSLKDSFVQVVGGDFVLGCRKFPVSGLNAWELMEAAAGAPQLTGSVLPAGMTGPAMVRALLDEAAGAGLTVVRAWAHGVSPSYPVMLDGQGSYSEGMLRGLDYLLAEAGTRGRKVILSFTSNWTPAGGVDQFANLTGGSHNDFFSKQAPKALFKDFIRTVITRTNTITGRRYSEDPTVMAWDLINEPVCRGCAPGTIASWVKEMAAHVKSLDSNHLLTVGEEGFYSTTQASIPFNPGYPDTSWATEWNQDFVADHSDPNIDFTAIHIWPDLWKCQSCTSALPVDFVQRYIEQHAKDSKALGKPMLVEEFGAQTTRDAIFKAVYDAVEASLRSGGALKGAMFWQAYVPGQTASRGEGGGAGKFGVYPGSSTFDLVKANAAAVQQLASGPASSCSKEGPAAAGPCADKGFEGPACDIDINECVRATAGCGQGAVCLNKQGGFSCECPLGSSGDGKAGCANDTADASAALAAFFNDPKGQACDRGRDIPFPQNAIGWADDPTGGFDRNEAFKGGFGSRVPVSLQQCALACQGAPGCDMFTYNSVQQGCFLKTGQCPLRNNCQQEVWSAKEQYCQGLPANSTSGTGGNTTQRTEPGSAVEAFGGSGGGRK</sequence>
<dbReference type="InterPro" id="IPR018097">
    <property type="entry name" value="EGF_Ca-bd_CS"/>
</dbReference>
<dbReference type="InterPro" id="IPR001547">
    <property type="entry name" value="Glyco_hydro_5"/>
</dbReference>
<dbReference type="GO" id="GO:0016811">
    <property type="term" value="F:hydrolase activity, acting on carbon-nitrogen (but not peptide) bonds, in linear amides"/>
    <property type="evidence" value="ECO:0007669"/>
    <property type="project" value="InterPro"/>
</dbReference>
<dbReference type="InterPro" id="IPR036526">
    <property type="entry name" value="C-N_Hydrolase_sf"/>
</dbReference>
<feature type="region of interest" description="Disordered" evidence="13">
    <location>
        <begin position="988"/>
        <end position="1031"/>
    </location>
</feature>
<evidence type="ECO:0000256" key="1">
    <source>
        <dbReference type="ARBA" id="ARBA00001678"/>
    </source>
</evidence>
<feature type="compositionally biased region" description="Polar residues" evidence="13">
    <location>
        <begin position="1000"/>
        <end position="1012"/>
    </location>
</feature>
<dbReference type="InterPro" id="IPR017853">
    <property type="entry name" value="GH"/>
</dbReference>
<dbReference type="PROSITE" id="PS00010">
    <property type="entry name" value="ASX_HYDROXYL"/>
    <property type="match status" value="2"/>
</dbReference>